<protein>
    <recommendedName>
        <fullName evidence="5">Tat pathway signal sequence protein</fullName>
    </recommendedName>
</protein>
<evidence type="ECO:0000256" key="1">
    <source>
        <dbReference type="ARBA" id="ARBA00004685"/>
    </source>
</evidence>
<accession>A0A6A6E747</accession>
<dbReference type="Proteomes" id="UP000800200">
    <property type="component" value="Unassembled WGS sequence"/>
</dbReference>
<dbReference type="EMBL" id="ML994631">
    <property type="protein sequence ID" value="KAF2186000.1"/>
    <property type="molecule type" value="Genomic_DNA"/>
</dbReference>
<name>A0A6A6E747_9PEZI</name>
<evidence type="ECO:0008006" key="5">
    <source>
        <dbReference type="Google" id="ProtNLM"/>
    </source>
</evidence>
<proteinExistence type="inferred from homology"/>
<reference evidence="3" key="1">
    <citation type="journal article" date="2020" name="Stud. Mycol.">
        <title>101 Dothideomycetes genomes: a test case for predicting lifestyles and emergence of pathogens.</title>
        <authorList>
            <person name="Haridas S."/>
            <person name="Albert R."/>
            <person name="Binder M."/>
            <person name="Bloem J."/>
            <person name="Labutti K."/>
            <person name="Salamov A."/>
            <person name="Andreopoulos B."/>
            <person name="Baker S."/>
            <person name="Barry K."/>
            <person name="Bills G."/>
            <person name="Bluhm B."/>
            <person name="Cannon C."/>
            <person name="Castanera R."/>
            <person name="Culley D."/>
            <person name="Daum C."/>
            <person name="Ezra D."/>
            <person name="Gonzalez J."/>
            <person name="Henrissat B."/>
            <person name="Kuo A."/>
            <person name="Liang C."/>
            <person name="Lipzen A."/>
            <person name="Lutzoni F."/>
            <person name="Magnuson J."/>
            <person name="Mondo S."/>
            <person name="Nolan M."/>
            <person name="Ohm R."/>
            <person name="Pangilinan J."/>
            <person name="Park H.-J."/>
            <person name="Ramirez L."/>
            <person name="Alfaro M."/>
            <person name="Sun H."/>
            <person name="Tritt A."/>
            <person name="Yoshinaga Y."/>
            <person name="Zwiers L.-H."/>
            <person name="Turgeon B."/>
            <person name="Goodwin S."/>
            <person name="Spatafora J."/>
            <person name="Crous P."/>
            <person name="Grigoriev I."/>
        </authorList>
    </citation>
    <scope>NUCLEOTIDE SEQUENCE</scope>
    <source>
        <strain evidence="3">CBS 207.26</strain>
    </source>
</reference>
<gene>
    <name evidence="3" type="ORF">K469DRAFT_726441</name>
</gene>
<comment type="pathway">
    <text evidence="1">Mycotoxin biosynthesis.</text>
</comment>
<dbReference type="Pfam" id="PF11807">
    <property type="entry name" value="UstYa"/>
    <property type="match status" value="1"/>
</dbReference>
<evidence type="ECO:0000256" key="2">
    <source>
        <dbReference type="ARBA" id="ARBA00035112"/>
    </source>
</evidence>
<evidence type="ECO:0000313" key="3">
    <source>
        <dbReference type="EMBL" id="KAF2186000.1"/>
    </source>
</evidence>
<dbReference type="OrthoDB" id="3687641at2759"/>
<dbReference type="PANTHER" id="PTHR33365">
    <property type="entry name" value="YALI0B05434P"/>
    <property type="match status" value="1"/>
</dbReference>
<comment type="similarity">
    <text evidence="2">Belongs to the ustYa family.</text>
</comment>
<sequence>MLAYHSVLFSNGEDEDVTAYMLPPSDEVDAAWDALYNFNMQVIPASSAKKLQNETSAIPGDEDHHIVMLDVFHQLHCLNMIRKALAPDYYHGWKINYEHSIHCIDSLRQSLMCSVDITPIPFMWHEELGMLQHEGRILHTCRDFELVRQWALDNEMAPNLNWMEFPHVIPSSKP</sequence>
<organism evidence="3 4">
    <name type="scientific">Zopfia rhizophila CBS 207.26</name>
    <dbReference type="NCBI Taxonomy" id="1314779"/>
    <lineage>
        <taxon>Eukaryota</taxon>
        <taxon>Fungi</taxon>
        <taxon>Dikarya</taxon>
        <taxon>Ascomycota</taxon>
        <taxon>Pezizomycotina</taxon>
        <taxon>Dothideomycetes</taxon>
        <taxon>Dothideomycetes incertae sedis</taxon>
        <taxon>Zopfiaceae</taxon>
        <taxon>Zopfia</taxon>
    </lineage>
</organism>
<evidence type="ECO:0000313" key="4">
    <source>
        <dbReference type="Proteomes" id="UP000800200"/>
    </source>
</evidence>
<keyword evidence="4" id="KW-1185">Reference proteome</keyword>
<dbReference type="GO" id="GO:0043386">
    <property type="term" value="P:mycotoxin biosynthetic process"/>
    <property type="evidence" value="ECO:0007669"/>
    <property type="project" value="InterPro"/>
</dbReference>
<dbReference type="InterPro" id="IPR021765">
    <property type="entry name" value="UstYa-like"/>
</dbReference>
<dbReference type="PANTHER" id="PTHR33365:SF4">
    <property type="entry name" value="CYCLOCHLOROTINE BIOSYNTHESIS PROTEIN O"/>
    <property type="match status" value="1"/>
</dbReference>
<dbReference type="AlphaFoldDB" id="A0A6A6E747"/>